<dbReference type="PANTHER" id="PTHR42711:SF18">
    <property type="entry name" value="ABC TRANSPORTER, ATP-BINDING PROTEIN"/>
    <property type="match status" value="1"/>
</dbReference>
<dbReference type="EMBL" id="MIGX01000034">
    <property type="protein sequence ID" value="PPT91129.1"/>
    <property type="molecule type" value="Genomic_DNA"/>
</dbReference>
<keyword evidence="6" id="KW-1185">Reference proteome</keyword>
<dbReference type="Proteomes" id="UP000239898">
    <property type="component" value="Unassembled WGS sequence"/>
</dbReference>
<dbReference type="Pfam" id="PF13732">
    <property type="entry name" value="DrrA1-3_C"/>
    <property type="match status" value="1"/>
</dbReference>
<evidence type="ECO:0000313" key="5">
    <source>
        <dbReference type="EMBL" id="PPT91129.1"/>
    </source>
</evidence>
<proteinExistence type="predicted"/>
<gene>
    <name evidence="5" type="ORF">XthCFBP4691_09080</name>
</gene>
<feature type="domain" description="ABC transporter" evidence="4">
    <location>
        <begin position="10"/>
        <end position="240"/>
    </location>
</feature>
<evidence type="ECO:0000256" key="1">
    <source>
        <dbReference type="ARBA" id="ARBA00022448"/>
    </source>
</evidence>
<sequence>MTSAIVVDDLRKEYTSKAGTPVTALGGVSFEVPMGHIFGLLGPNGAGKSTMVKILGTVSTPSSGSARIFGHDVVRAPLAARKKMAVVLQQTASENMLSVHENLLIYGYLHGLSRIDAKARAQRVIEEFELGDSVKSMVQELSLGMKRRVQIAKIFMLDTPLIILDEATTGMDPMMKRRMMDRLRAEARSGRTILLTTQILSEAEELCETIMIVDKGRAMASGTLQELRKRSAQMFRVALSFGDTDEDLEQLLQSLHPAQLDIKGRSAEMVIHGEEASLLSRLGEVSRRAPIQQFEVRGPTLEEIFMHLVKEAT</sequence>
<dbReference type="PANTHER" id="PTHR42711">
    <property type="entry name" value="ABC TRANSPORTER ATP-BINDING PROTEIN"/>
    <property type="match status" value="1"/>
</dbReference>
<dbReference type="SMART" id="SM00382">
    <property type="entry name" value="AAA"/>
    <property type="match status" value="1"/>
</dbReference>
<accession>A0A2S6ZG55</accession>
<dbReference type="Pfam" id="PF00005">
    <property type="entry name" value="ABC_tran"/>
    <property type="match status" value="1"/>
</dbReference>
<evidence type="ECO:0000259" key="4">
    <source>
        <dbReference type="PROSITE" id="PS50893"/>
    </source>
</evidence>
<dbReference type="InterPro" id="IPR003439">
    <property type="entry name" value="ABC_transporter-like_ATP-bd"/>
</dbReference>
<dbReference type="GO" id="GO:0016887">
    <property type="term" value="F:ATP hydrolysis activity"/>
    <property type="evidence" value="ECO:0007669"/>
    <property type="project" value="InterPro"/>
</dbReference>
<keyword evidence="1" id="KW-0813">Transport</keyword>
<dbReference type="AlphaFoldDB" id="A0A2S6ZG55"/>
<organism evidence="5 6">
    <name type="scientific">Xanthomonas theicola</name>
    <dbReference type="NCBI Taxonomy" id="56464"/>
    <lineage>
        <taxon>Bacteria</taxon>
        <taxon>Pseudomonadati</taxon>
        <taxon>Pseudomonadota</taxon>
        <taxon>Gammaproteobacteria</taxon>
        <taxon>Lysobacterales</taxon>
        <taxon>Lysobacteraceae</taxon>
        <taxon>Xanthomonas</taxon>
    </lineage>
</organism>
<dbReference type="RefSeq" id="WP_128420117.1">
    <property type="nucleotide sequence ID" value="NZ_CP049017.1"/>
</dbReference>
<evidence type="ECO:0000256" key="3">
    <source>
        <dbReference type="ARBA" id="ARBA00022840"/>
    </source>
</evidence>
<name>A0A2S6ZG55_9XANT</name>
<dbReference type="GO" id="GO:0005524">
    <property type="term" value="F:ATP binding"/>
    <property type="evidence" value="ECO:0007669"/>
    <property type="project" value="UniProtKB-KW"/>
</dbReference>
<keyword evidence="3" id="KW-0067">ATP-binding</keyword>
<protein>
    <recommendedName>
        <fullName evidence="4">ABC transporter domain-containing protein</fullName>
    </recommendedName>
</protein>
<dbReference type="SUPFAM" id="SSF52540">
    <property type="entry name" value="P-loop containing nucleoside triphosphate hydrolases"/>
    <property type="match status" value="1"/>
</dbReference>
<dbReference type="InterPro" id="IPR050763">
    <property type="entry name" value="ABC_transporter_ATP-binding"/>
</dbReference>
<dbReference type="Gene3D" id="3.40.50.300">
    <property type="entry name" value="P-loop containing nucleotide triphosphate hydrolases"/>
    <property type="match status" value="1"/>
</dbReference>
<dbReference type="OrthoDB" id="9781337at2"/>
<dbReference type="InterPro" id="IPR003593">
    <property type="entry name" value="AAA+_ATPase"/>
</dbReference>
<evidence type="ECO:0000256" key="2">
    <source>
        <dbReference type="ARBA" id="ARBA00022741"/>
    </source>
</evidence>
<reference evidence="5 6" key="1">
    <citation type="submission" date="2016-08" db="EMBL/GenBank/DDBJ databases">
        <title>Evolution of the type three secretion system and type three effector repertoires in Xanthomonas.</title>
        <authorList>
            <person name="Merda D."/>
            <person name="Briand M."/>
            <person name="Bosis E."/>
            <person name="Rousseau C."/>
            <person name="Portier P."/>
            <person name="Jacques M.-A."/>
            <person name="Fischer-Le Saux M."/>
        </authorList>
    </citation>
    <scope>NUCLEOTIDE SEQUENCE [LARGE SCALE GENOMIC DNA]</scope>
    <source>
        <strain evidence="5 6">CFBP 4691</strain>
    </source>
</reference>
<dbReference type="PROSITE" id="PS50893">
    <property type="entry name" value="ABC_TRANSPORTER_2"/>
    <property type="match status" value="1"/>
</dbReference>
<comment type="caution">
    <text evidence="5">The sequence shown here is derived from an EMBL/GenBank/DDBJ whole genome shotgun (WGS) entry which is preliminary data.</text>
</comment>
<dbReference type="PROSITE" id="PS00211">
    <property type="entry name" value="ABC_TRANSPORTER_1"/>
    <property type="match status" value="1"/>
</dbReference>
<evidence type="ECO:0000313" key="6">
    <source>
        <dbReference type="Proteomes" id="UP000239898"/>
    </source>
</evidence>
<keyword evidence="2" id="KW-0547">Nucleotide-binding</keyword>
<dbReference type="InterPro" id="IPR017871">
    <property type="entry name" value="ABC_transporter-like_CS"/>
</dbReference>
<dbReference type="InterPro" id="IPR027417">
    <property type="entry name" value="P-loop_NTPase"/>
</dbReference>
<dbReference type="InterPro" id="IPR025302">
    <property type="entry name" value="DrrA1/2-like_C"/>
</dbReference>